<reference evidence="8" key="1">
    <citation type="journal article" date="2021" name="Genome Biol. Evol.">
        <title>A High-Quality Reference Genome for a Parasitic Bivalve with Doubly Uniparental Inheritance (Bivalvia: Unionida).</title>
        <authorList>
            <person name="Smith C.H."/>
        </authorList>
    </citation>
    <scope>NUCLEOTIDE SEQUENCE</scope>
    <source>
        <strain evidence="8">CHS0354</strain>
    </source>
</reference>
<protein>
    <submittedName>
        <fullName evidence="8">Uncharacterized protein</fullName>
    </submittedName>
</protein>
<evidence type="ECO:0000259" key="6">
    <source>
        <dbReference type="Pfam" id="PF02931"/>
    </source>
</evidence>
<dbReference type="Pfam" id="PF02931">
    <property type="entry name" value="Neur_chan_LBD"/>
    <property type="match status" value="1"/>
</dbReference>
<dbReference type="SUPFAM" id="SSF63712">
    <property type="entry name" value="Nicotinic receptor ligand binding domain-like"/>
    <property type="match status" value="1"/>
</dbReference>
<dbReference type="CDD" id="cd19051">
    <property type="entry name" value="LGIC_TM_cation"/>
    <property type="match status" value="1"/>
</dbReference>
<keyword evidence="9" id="KW-1185">Reference proteome</keyword>
<evidence type="ECO:0000256" key="5">
    <source>
        <dbReference type="SAM" id="Phobius"/>
    </source>
</evidence>
<dbReference type="SUPFAM" id="SSF90112">
    <property type="entry name" value="Neurotransmitter-gated ion-channel transmembrane pore"/>
    <property type="match status" value="1"/>
</dbReference>
<feature type="domain" description="Neurotransmitter-gated ion-channel ligand-binding" evidence="6">
    <location>
        <begin position="1"/>
        <end position="69"/>
    </location>
</feature>
<dbReference type="InterPro" id="IPR006029">
    <property type="entry name" value="Neurotrans-gated_channel_TM"/>
</dbReference>
<evidence type="ECO:0000256" key="3">
    <source>
        <dbReference type="ARBA" id="ARBA00022989"/>
    </source>
</evidence>
<accession>A0AAE0T1C8</accession>
<dbReference type="InterPro" id="IPR036734">
    <property type="entry name" value="Neur_chan_lig-bd_sf"/>
</dbReference>
<keyword evidence="3 5" id="KW-1133">Transmembrane helix</keyword>
<reference evidence="8" key="2">
    <citation type="journal article" date="2021" name="Genome Biol. Evol.">
        <title>Developing a high-quality reference genome for a parasitic bivalve with doubly uniparental inheritance (Bivalvia: Unionida).</title>
        <authorList>
            <person name="Smith C.H."/>
        </authorList>
    </citation>
    <scope>NUCLEOTIDE SEQUENCE</scope>
    <source>
        <strain evidence="8">CHS0354</strain>
        <tissue evidence="8">Mantle</tissue>
    </source>
</reference>
<dbReference type="GO" id="GO:0004888">
    <property type="term" value="F:transmembrane signaling receptor activity"/>
    <property type="evidence" value="ECO:0007669"/>
    <property type="project" value="InterPro"/>
</dbReference>
<gene>
    <name evidence="8" type="ORF">CHS0354_041853</name>
</gene>
<keyword evidence="4 5" id="KW-0472">Membrane</keyword>
<evidence type="ECO:0000313" key="9">
    <source>
        <dbReference type="Proteomes" id="UP001195483"/>
    </source>
</evidence>
<dbReference type="Pfam" id="PF02932">
    <property type="entry name" value="Neur_chan_memb"/>
    <property type="match status" value="1"/>
</dbReference>
<evidence type="ECO:0000256" key="1">
    <source>
        <dbReference type="ARBA" id="ARBA00004141"/>
    </source>
</evidence>
<feature type="transmembrane region" description="Helical" evidence="5">
    <location>
        <begin position="100"/>
        <end position="120"/>
    </location>
</feature>
<feature type="transmembrane region" description="Helical" evidence="5">
    <location>
        <begin position="132"/>
        <end position="159"/>
    </location>
</feature>
<dbReference type="InterPro" id="IPR038050">
    <property type="entry name" value="Neuro_actylchol_rec"/>
</dbReference>
<dbReference type="InterPro" id="IPR006202">
    <property type="entry name" value="Neur_chan_lig-bd"/>
</dbReference>
<organism evidence="8 9">
    <name type="scientific">Potamilus streckersoni</name>
    <dbReference type="NCBI Taxonomy" id="2493646"/>
    <lineage>
        <taxon>Eukaryota</taxon>
        <taxon>Metazoa</taxon>
        <taxon>Spiralia</taxon>
        <taxon>Lophotrochozoa</taxon>
        <taxon>Mollusca</taxon>
        <taxon>Bivalvia</taxon>
        <taxon>Autobranchia</taxon>
        <taxon>Heteroconchia</taxon>
        <taxon>Palaeoheterodonta</taxon>
        <taxon>Unionida</taxon>
        <taxon>Unionoidea</taxon>
        <taxon>Unionidae</taxon>
        <taxon>Ambleminae</taxon>
        <taxon>Lampsilini</taxon>
        <taxon>Potamilus</taxon>
    </lineage>
</organism>
<dbReference type="EMBL" id="JAEAOA010002350">
    <property type="protein sequence ID" value="KAK3601914.1"/>
    <property type="molecule type" value="Genomic_DNA"/>
</dbReference>
<proteinExistence type="predicted"/>
<evidence type="ECO:0000256" key="4">
    <source>
        <dbReference type="ARBA" id="ARBA00023136"/>
    </source>
</evidence>
<feature type="domain" description="Neurotransmitter-gated ion-channel transmembrane" evidence="7">
    <location>
        <begin position="77"/>
        <end position="322"/>
    </location>
</feature>
<keyword evidence="2 5" id="KW-0812">Transmembrane</keyword>
<dbReference type="InterPro" id="IPR006201">
    <property type="entry name" value="Neur_channel"/>
</dbReference>
<dbReference type="InterPro" id="IPR036719">
    <property type="entry name" value="Neuro-gated_channel_TM_sf"/>
</dbReference>
<dbReference type="AlphaFoldDB" id="A0AAE0T1C8"/>
<feature type="transmembrane region" description="Helical" evidence="5">
    <location>
        <begin position="72"/>
        <end position="94"/>
    </location>
</feature>
<comment type="subcellular location">
    <subcellularLocation>
        <location evidence="1">Membrane</location>
        <topology evidence="1">Multi-pass membrane protein</topology>
    </subcellularLocation>
</comment>
<evidence type="ECO:0000256" key="2">
    <source>
        <dbReference type="ARBA" id="ARBA00022692"/>
    </source>
</evidence>
<name>A0AAE0T1C8_9BIVA</name>
<evidence type="ECO:0000259" key="7">
    <source>
        <dbReference type="Pfam" id="PF02932"/>
    </source>
</evidence>
<evidence type="ECO:0000313" key="8">
    <source>
        <dbReference type="EMBL" id="KAK3601914.1"/>
    </source>
</evidence>
<dbReference type="GO" id="GO:0016020">
    <property type="term" value="C:membrane"/>
    <property type="evidence" value="ECO:0007669"/>
    <property type="project" value="UniProtKB-SubCell"/>
</dbReference>
<feature type="transmembrane region" description="Helical" evidence="5">
    <location>
        <begin position="306"/>
        <end position="329"/>
    </location>
</feature>
<comment type="caution">
    <text evidence="8">The sequence shown here is derived from an EMBL/GenBank/DDBJ whole genome shotgun (WGS) entry which is preliminary data.</text>
</comment>
<dbReference type="Gene3D" id="2.70.170.10">
    <property type="entry name" value="Neurotransmitter-gated ion-channel ligand-binding domain"/>
    <property type="match status" value="1"/>
</dbReference>
<dbReference type="Proteomes" id="UP001195483">
    <property type="component" value="Unassembled WGS sequence"/>
</dbReference>
<dbReference type="Gene3D" id="1.20.58.390">
    <property type="entry name" value="Neurotransmitter-gated ion-channel transmembrane domain"/>
    <property type="match status" value="2"/>
</dbReference>
<dbReference type="GO" id="GO:0005230">
    <property type="term" value="F:extracellular ligand-gated monoatomic ion channel activity"/>
    <property type="evidence" value="ECO:0007669"/>
    <property type="project" value="InterPro"/>
</dbReference>
<sequence>MKFGSWTYDGSKLDLQLLYETTSGFEFSDYIRSNEWDILSSSAVRTVMRYTCCPEPYVDLTFTLKIRRQAAFYNYILILPCILLSSVTLVLFWLPPESPAKMQLGMNIFVAFFVLLLLLAESTPPAASSIPLIGAYYCLNMIMITLSTFFSAVVVNLYFHGARSVLPDIIRKIMIQYVARIFCMHDQIVEPHAKHQTESKHGIVLNNRDKVHSELPHDKTGYFEMQTDDPCKGLLNGNASVSNMEQKCQDTSSSAYEIHRSNFQLEKDVNEIKSFMKIVMAKTAKKEATEKIAREWKFVSFILDRLFFFTYLVIIVVSFVTIFDFALFAEN</sequence>
<dbReference type="PANTHER" id="PTHR18945">
    <property type="entry name" value="NEUROTRANSMITTER GATED ION CHANNEL"/>
    <property type="match status" value="1"/>
</dbReference>
<reference evidence="8" key="3">
    <citation type="submission" date="2023-05" db="EMBL/GenBank/DDBJ databases">
        <authorList>
            <person name="Smith C.H."/>
        </authorList>
    </citation>
    <scope>NUCLEOTIDE SEQUENCE</scope>
    <source>
        <strain evidence="8">CHS0354</strain>
        <tissue evidence="8">Mantle</tissue>
    </source>
</reference>